<dbReference type="EMBL" id="CP001931">
    <property type="protein sequence ID" value="ADC89755.1"/>
    <property type="molecule type" value="Genomic_DNA"/>
</dbReference>
<evidence type="ECO:0000256" key="2">
    <source>
        <dbReference type="ARBA" id="ARBA00008114"/>
    </source>
</evidence>
<evidence type="ECO:0000313" key="10">
    <source>
        <dbReference type="EMBL" id="ADC89755.1"/>
    </source>
</evidence>
<proteinExistence type="inferred from homology"/>
<dbReference type="InterPro" id="IPR036837">
    <property type="entry name" value="Cation_efflux_CTD_sf"/>
</dbReference>
<dbReference type="STRING" id="638303.Thal_1123"/>
<dbReference type="Proteomes" id="UP000002043">
    <property type="component" value="Chromosome"/>
</dbReference>
<name>D3SLX5_THEAH</name>
<dbReference type="SUPFAM" id="SSF160240">
    <property type="entry name" value="Cation efflux protein cytoplasmic domain-like"/>
    <property type="match status" value="1"/>
</dbReference>
<dbReference type="eggNOG" id="COG0053">
    <property type="taxonomic scope" value="Bacteria"/>
</dbReference>
<dbReference type="GO" id="GO:0015086">
    <property type="term" value="F:cadmium ion transmembrane transporter activity"/>
    <property type="evidence" value="ECO:0007669"/>
    <property type="project" value="TreeGrafter"/>
</dbReference>
<dbReference type="InterPro" id="IPR058533">
    <property type="entry name" value="Cation_efflux_TM"/>
</dbReference>
<sequence>MRKEHWALISLVVNLLQALVKLVVGVWTGSLSLIGEAVHSAADSMASVIAYITVKFSEHKSERFPYGLYRLENLGSIAIAFFLLLASYEIMGRAISGSVKVKEDTALAGLSVALLSMVSSLTLSLLERRAAKKLNSPTLMADSYHTLTDFFGSSLVFLSFLGLMLGFQWDRYFAGGVALLIAYTGLSILKKEVSILLDVSADEETLERIRSVINSFPQVKEIKHLFVRASGGRLFMDLTIKVEGKDFYEIHHLIDTIEEKLRKAIPQLEMAFIHYEPATDTPKVAVLMNGQKQVAPSFREARYLLLFSKDSKELLPLPQKEEDIARLVVDRNISILISGHHPEDPHAKTILGSKGVFVWETCEKNPYRAVSEVVYNLGNVQNPIKEGQGC</sequence>
<comment type="similarity">
    <text evidence="2">Belongs to the cation diffusion facilitator (CDF) transporter (TC 2.A.4) family.</text>
</comment>
<feature type="transmembrane region" description="Helical" evidence="7">
    <location>
        <begin position="7"/>
        <end position="27"/>
    </location>
</feature>
<dbReference type="AlphaFoldDB" id="D3SLX5"/>
<evidence type="ECO:0000256" key="4">
    <source>
        <dbReference type="ARBA" id="ARBA00022692"/>
    </source>
</evidence>
<gene>
    <name evidence="10" type="ordered locus">Thal_1123</name>
</gene>
<dbReference type="InterPro" id="IPR050291">
    <property type="entry name" value="CDF_Transporter"/>
</dbReference>
<feature type="transmembrane region" description="Helical" evidence="7">
    <location>
        <begin position="147"/>
        <end position="166"/>
    </location>
</feature>
<reference evidence="11" key="1">
    <citation type="journal article" date="2010" name="Stand. Genomic Sci.">
        <title>Complete genome sequence of Thermocrinis albus type strain (HI 11/12T).</title>
        <authorList>
            <person name="Wirth R."/>
            <person name="Sikorski J."/>
            <person name="Brambilla E."/>
            <person name="Misra M."/>
            <person name="Lapidus A."/>
            <person name="Copeland A."/>
            <person name="Nolan M."/>
            <person name="Lucas S."/>
            <person name="Chen F."/>
            <person name="Tice H."/>
            <person name="Cheng J.F."/>
            <person name="Han C."/>
            <person name="Detter J.C."/>
            <person name="Tapia R."/>
            <person name="Bruce D."/>
            <person name="Goodwin L."/>
            <person name="Pitluck S."/>
            <person name="Pati A."/>
            <person name="Anderson I."/>
            <person name="Ivanova N."/>
            <person name="Mavromatis K."/>
            <person name="Mikhailova N."/>
            <person name="Chen A."/>
            <person name="Palaniappan K."/>
            <person name="Bilek Y."/>
            <person name="Hader T."/>
            <person name="Land M."/>
            <person name="Hauser L."/>
            <person name="Chang Y.J."/>
            <person name="Jeffries C.D."/>
            <person name="Tindall B.J."/>
            <person name="Rohde M."/>
            <person name="Goker M."/>
            <person name="Bristow J."/>
            <person name="Eisen J.A."/>
            <person name="Markowitz V."/>
            <person name="Hugenholtz P."/>
            <person name="Kyrpides N.C."/>
            <person name="Klenk H.P."/>
        </authorList>
    </citation>
    <scope>NUCLEOTIDE SEQUENCE [LARGE SCALE GENOMIC DNA]</scope>
    <source>
        <strain evidence="11">DSM 14484 / JCM 11386 / HI 11/12</strain>
    </source>
</reference>
<dbReference type="RefSeq" id="WP_012992161.1">
    <property type="nucleotide sequence ID" value="NC_013894.1"/>
</dbReference>
<evidence type="ECO:0000259" key="8">
    <source>
        <dbReference type="Pfam" id="PF01545"/>
    </source>
</evidence>
<dbReference type="HOGENOM" id="CLU_013430_3_3_0"/>
<evidence type="ECO:0000256" key="3">
    <source>
        <dbReference type="ARBA" id="ARBA00022448"/>
    </source>
</evidence>
<feature type="transmembrane region" description="Helical" evidence="7">
    <location>
        <begin position="172"/>
        <end position="189"/>
    </location>
</feature>
<keyword evidence="11" id="KW-1185">Reference proteome</keyword>
<evidence type="ECO:0000256" key="6">
    <source>
        <dbReference type="ARBA" id="ARBA00023136"/>
    </source>
</evidence>
<accession>D3SLX5</accession>
<comment type="subcellular location">
    <subcellularLocation>
        <location evidence="1">Membrane</location>
        <topology evidence="1">Multi-pass membrane protein</topology>
    </subcellularLocation>
</comment>
<feature type="domain" description="Cation efflux protein cytoplasmic" evidence="9">
    <location>
        <begin position="202"/>
        <end position="277"/>
    </location>
</feature>
<dbReference type="KEGG" id="tal:Thal_1123"/>
<dbReference type="GO" id="GO:0015093">
    <property type="term" value="F:ferrous iron transmembrane transporter activity"/>
    <property type="evidence" value="ECO:0007669"/>
    <property type="project" value="TreeGrafter"/>
</dbReference>
<evidence type="ECO:0000256" key="7">
    <source>
        <dbReference type="SAM" id="Phobius"/>
    </source>
</evidence>
<dbReference type="Gene3D" id="3.30.70.1350">
    <property type="entry name" value="Cation efflux protein, cytoplasmic domain"/>
    <property type="match status" value="1"/>
</dbReference>
<feature type="transmembrane region" description="Helical" evidence="7">
    <location>
        <begin position="74"/>
        <end position="95"/>
    </location>
</feature>
<dbReference type="NCBIfam" id="TIGR01297">
    <property type="entry name" value="CDF"/>
    <property type="match status" value="1"/>
</dbReference>
<keyword evidence="5 7" id="KW-1133">Transmembrane helix</keyword>
<dbReference type="GO" id="GO:0015341">
    <property type="term" value="F:zinc efflux antiporter activity"/>
    <property type="evidence" value="ECO:0007669"/>
    <property type="project" value="TreeGrafter"/>
</dbReference>
<keyword evidence="4 7" id="KW-0812">Transmembrane</keyword>
<keyword evidence="6 7" id="KW-0472">Membrane</keyword>
<dbReference type="GO" id="GO:0005886">
    <property type="term" value="C:plasma membrane"/>
    <property type="evidence" value="ECO:0007669"/>
    <property type="project" value="TreeGrafter"/>
</dbReference>
<dbReference type="InterPro" id="IPR002524">
    <property type="entry name" value="Cation_efflux"/>
</dbReference>
<evidence type="ECO:0000313" key="11">
    <source>
        <dbReference type="Proteomes" id="UP000002043"/>
    </source>
</evidence>
<dbReference type="PANTHER" id="PTHR43840:SF15">
    <property type="entry name" value="MITOCHONDRIAL METAL TRANSPORTER 1-RELATED"/>
    <property type="match status" value="1"/>
</dbReference>
<keyword evidence="3" id="KW-0813">Transport</keyword>
<dbReference type="Pfam" id="PF01545">
    <property type="entry name" value="Cation_efflux"/>
    <property type="match status" value="1"/>
</dbReference>
<feature type="domain" description="Cation efflux protein transmembrane" evidence="8">
    <location>
        <begin position="8"/>
        <end position="197"/>
    </location>
</feature>
<dbReference type="Pfam" id="PF16916">
    <property type="entry name" value="ZT_dimer"/>
    <property type="match status" value="1"/>
</dbReference>
<dbReference type="Gene3D" id="1.20.1510.10">
    <property type="entry name" value="Cation efflux protein transmembrane domain"/>
    <property type="match status" value="1"/>
</dbReference>
<dbReference type="PANTHER" id="PTHR43840">
    <property type="entry name" value="MITOCHONDRIAL METAL TRANSPORTER 1-RELATED"/>
    <property type="match status" value="1"/>
</dbReference>
<protein>
    <submittedName>
        <fullName evidence="10">Cation diffusion facilitator family transporter</fullName>
    </submittedName>
</protein>
<dbReference type="GO" id="GO:0006882">
    <property type="term" value="P:intracellular zinc ion homeostasis"/>
    <property type="evidence" value="ECO:0007669"/>
    <property type="project" value="TreeGrafter"/>
</dbReference>
<dbReference type="OrthoDB" id="9806522at2"/>
<evidence type="ECO:0000256" key="5">
    <source>
        <dbReference type="ARBA" id="ARBA00022989"/>
    </source>
</evidence>
<evidence type="ECO:0000259" key="9">
    <source>
        <dbReference type="Pfam" id="PF16916"/>
    </source>
</evidence>
<feature type="transmembrane region" description="Helical" evidence="7">
    <location>
        <begin position="107"/>
        <end position="126"/>
    </location>
</feature>
<evidence type="ECO:0000256" key="1">
    <source>
        <dbReference type="ARBA" id="ARBA00004141"/>
    </source>
</evidence>
<dbReference type="InterPro" id="IPR027469">
    <property type="entry name" value="Cation_efflux_TMD_sf"/>
</dbReference>
<organism evidence="10 11">
    <name type="scientific">Thermocrinis albus (strain DSM 14484 / JCM 11386 / HI 11/12)</name>
    <dbReference type="NCBI Taxonomy" id="638303"/>
    <lineage>
        <taxon>Bacteria</taxon>
        <taxon>Pseudomonadati</taxon>
        <taxon>Aquificota</taxon>
        <taxon>Aquificia</taxon>
        <taxon>Aquificales</taxon>
        <taxon>Aquificaceae</taxon>
        <taxon>Thermocrinis</taxon>
    </lineage>
</organism>
<dbReference type="SUPFAM" id="SSF161111">
    <property type="entry name" value="Cation efflux protein transmembrane domain-like"/>
    <property type="match status" value="1"/>
</dbReference>
<dbReference type="InterPro" id="IPR027470">
    <property type="entry name" value="Cation_efflux_CTD"/>
</dbReference>